<dbReference type="RefSeq" id="WP_073570209.1">
    <property type="nucleotide sequence ID" value="NZ_FRXN01000001.1"/>
</dbReference>
<evidence type="ECO:0000313" key="1">
    <source>
        <dbReference type="EMBL" id="SHO60071.1"/>
    </source>
</evidence>
<dbReference type="EMBL" id="FRXN01000001">
    <property type="protein sequence ID" value="SHO60071.1"/>
    <property type="molecule type" value="Genomic_DNA"/>
</dbReference>
<reference evidence="2" key="1">
    <citation type="submission" date="2016-12" db="EMBL/GenBank/DDBJ databases">
        <authorList>
            <person name="Varghese N."/>
            <person name="Submissions S."/>
        </authorList>
    </citation>
    <scope>NUCLEOTIDE SEQUENCE [LARGE SCALE GENOMIC DNA]</scope>
    <source>
        <strain evidence="2">DSM 25035</strain>
    </source>
</reference>
<gene>
    <name evidence="1" type="ORF">SAMN04488108_0552</name>
</gene>
<dbReference type="STRING" id="1073327.SAMN04488108_0552"/>
<proteinExistence type="predicted"/>
<dbReference type="Proteomes" id="UP000184609">
    <property type="component" value="Unassembled WGS sequence"/>
</dbReference>
<organism evidence="1 2">
    <name type="scientific">Algoriphagus zhangzhouensis</name>
    <dbReference type="NCBI Taxonomy" id="1073327"/>
    <lineage>
        <taxon>Bacteria</taxon>
        <taxon>Pseudomonadati</taxon>
        <taxon>Bacteroidota</taxon>
        <taxon>Cytophagia</taxon>
        <taxon>Cytophagales</taxon>
        <taxon>Cyclobacteriaceae</taxon>
        <taxon>Algoriphagus</taxon>
    </lineage>
</organism>
<evidence type="ECO:0000313" key="2">
    <source>
        <dbReference type="Proteomes" id="UP000184609"/>
    </source>
</evidence>
<dbReference type="AlphaFoldDB" id="A0A1M7Z5B6"/>
<sequence>MKPRHLLFIGLLSFLLLFTYSCKDEHEPTVDPNIPTGEFDTKNISIEIPSEAGIDLATAEIFSFGNSFPVSSNGASLVVSTPNVPSLAYLFDQEDNLLLAGFITDSTSTLSPKTTAQVLVYLGMALDFRDERLTPIFLEQYSSLPKTSIWDSEFEELWKSDPLILGKETYLDPLTEVLNGILPEDNYSDIFARTQIEKASTIQVEGISIKSGIQVFDPSIGQLSIRNSYRRRAHAFLYKMYTKDEAGNKNVLLSEVGTGTQSDIDFEVSPADAANSITGILGATIESKENDFVYKETTPIDLNLPDGVSEIGYKVHVIGPGIADPKPKTETETAKLTRLEIEAFALDFMFPLVMEIFGWKDELKGAGFDIKSGTVEAFIEKTEVFLKASPDIYENVKKGDFSGAINTFLLKSSTNILENSFPDLANAAFDLMVDRADQSGYELPQFDYDKVDDVMKKSAKIMKVVNVTLLAGDFIRLAWDYRNSNQLEEWDVRAKSSKVTLSPQESTISAYSYVDLEPIIKDLTIEDGTHPYFVFETPGEFGEVRNADGDKGKKIETATPKITYITQVSAANLPDEYNVEYVYVEAYYKNKLIGRDTASITIRKSNYQLLPKGVTLSGKEGNVNMVDVSIEPIIRNQSLMDFSEMKIVWETSGKHGKFLYEGNYSNIVNTFGTNNLKYRCLDSDTQNGTETITAKIYAKSEVDDEYFLYQTLETTLKILNDDKYKILHLPIDYYSYYNYKPDELYSSCGSNTYFTTPPIEGAESYQARVLYYWPDVIPSQVGRSISWTSESMELIDGRYEFFHLLVSGRSWPSWMGDGAAECAEGEERAKSYQGMAELIVKLK</sequence>
<dbReference type="OrthoDB" id="1401154at2"/>
<protein>
    <submittedName>
        <fullName evidence="1">Uncharacterized protein</fullName>
    </submittedName>
</protein>
<name>A0A1M7Z5B6_9BACT</name>
<keyword evidence="2" id="KW-1185">Reference proteome</keyword>
<dbReference type="PROSITE" id="PS51257">
    <property type="entry name" value="PROKAR_LIPOPROTEIN"/>
    <property type="match status" value="1"/>
</dbReference>
<accession>A0A1M7Z5B6</accession>